<dbReference type="STRING" id="1423739.FC85_GL001369"/>
<dbReference type="Proteomes" id="UP000052013">
    <property type="component" value="Unassembled WGS sequence"/>
</dbReference>
<accession>A0A0R1SCT9</accession>
<sequence length="295" mass="34578">MKNNQTNSIIKLVTKTSTNDLRQFIIHRCQLDTDFYKDFTAQFGELNTDYELAKTKEEIGSILNNTELNNFISDKECQVICNKLWPIIDKYRHRLKQGYHQHALNGFLLIYQAGGSMLTTAFDDSNSLDYLFSMVDNALVEFSDTVLNKSEDKKIDYTRQIIKTFNGQKFNDWYEYCFNALASMLPIITDKSFDVIQKTTKYSSVHNSDPNSYYVSKSCILNTKILLQLNHLQQAKAYMEKHIQINDIRKMRIDLAIEEKDFELAAQYCLDADDSKRNDSWKNYLIKIYKMTNQR</sequence>
<gene>
    <name evidence="1" type="ORF">FC85_GL001369</name>
</gene>
<organism evidence="1 2">
    <name type="scientific">Lentilactobacillus diolivorans DSM 14421</name>
    <dbReference type="NCBI Taxonomy" id="1423739"/>
    <lineage>
        <taxon>Bacteria</taxon>
        <taxon>Bacillati</taxon>
        <taxon>Bacillota</taxon>
        <taxon>Bacilli</taxon>
        <taxon>Lactobacillales</taxon>
        <taxon>Lactobacillaceae</taxon>
        <taxon>Lentilactobacillus</taxon>
    </lineage>
</organism>
<dbReference type="RefSeq" id="WP_057865792.1">
    <property type="nucleotide sequence ID" value="NZ_AZEY01000098.1"/>
</dbReference>
<proteinExistence type="predicted"/>
<dbReference type="EMBL" id="AZEY01000098">
    <property type="protein sequence ID" value="KRL64101.1"/>
    <property type="molecule type" value="Genomic_DNA"/>
</dbReference>
<evidence type="ECO:0000313" key="2">
    <source>
        <dbReference type="Proteomes" id="UP000052013"/>
    </source>
</evidence>
<protein>
    <submittedName>
        <fullName evidence="1">Uncharacterized protein</fullName>
    </submittedName>
</protein>
<comment type="caution">
    <text evidence="1">The sequence shown here is derived from an EMBL/GenBank/DDBJ whole genome shotgun (WGS) entry which is preliminary data.</text>
</comment>
<dbReference type="AlphaFoldDB" id="A0A0R1SCT9"/>
<dbReference type="PATRIC" id="fig|1423739.3.peg.1433"/>
<evidence type="ECO:0000313" key="1">
    <source>
        <dbReference type="EMBL" id="KRL64101.1"/>
    </source>
</evidence>
<reference evidence="1 2" key="1">
    <citation type="journal article" date="2015" name="Genome Announc.">
        <title>Expanding the biotechnology potential of lactobacilli through comparative genomics of 213 strains and associated genera.</title>
        <authorList>
            <person name="Sun Z."/>
            <person name="Harris H.M."/>
            <person name="McCann A."/>
            <person name="Guo C."/>
            <person name="Argimon S."/>
            <person name="Zhang W."/>
            <person name="Yang X."/>
            <person name="Jeffery I.B."/>
            <person name="Cooney J.C."/>
            <person name="Kagawa T.F."/>
            <person name="Liu W."/>
            <person name="Song Y."/>
            <person name="Salvetti E."/>
            <person name="Wrobel A."/>
            <person name="Rasinkangas P."/>
            <person name="Parkhill J."/>
            <person name="Rea M.C."/>
            <person name="O'Sullivan O."/>
            <person name="Ritari J."/>
            <person name="Douillard F.P."/>
            <person name="Paul Ross R."/>
            <person name="Yang R."/>
            <person name="Briner A.E."/>
            <person name="Felis G.E."/>
            <person name="de Vos W.M."/>
            <person name="Barrangou R."/>
            <person name="Klaenhammer T.R."/>
            <person name="Caufield P.W."/>
            <person name="Cui Y."/>
            <person name="Zhang H."/>
            <person name="O'Toole P.W."/>
        </authorList>
    </citation>
    <scope>NUCLEOTIDE SEQUENCE [LARGE SCALE GENOMIC DNA]</scope>
    <source>
        <strain evidence="1 2">DSM 14421</strain>
    </source>
</reference>
<name>A0A0R1SCT9_9LACO</name>